<sequence length="309" mass="35302">MNIMFVLLFVGVMVDMVCVASLSSYSFDSYLTEIPNCSYPNAQVKRNTISFNPIVVKSFHENEDLTDYWQLFYNITWASPDSKVDFHYKVQLQQRTSMKPLTVWSLYLCEENPSKSHDVNHPFYLVEALFTHEALFQVVPGLGGMPASDRVTFVKFNTPDCYESTKDRDFCATQSVVYSGAPADLRLIDVTKYLIDDALVPSFEWLDPVQVNTLANVVLYMVSIKNENDVTILFDMIYHQGDVERYTWEAAGDNNDGKELQENICYKITVTPYISSPHLNMEIVPGFDSELLFWTNVTRVVEDQSADAS</sequence>
<protein>
    <submittedName>
        <fullName evidence="2">Uncharacterized protein</fullName>
    </submittedName>
</protein>
<feature type="chain" id="PRO_5040368449" evidence="1">
    <location>
        <begin position="20"/>
        <end position="309"/>
    </location>
</feature>
<comment type="caution">
    <text evidence="2">The sequence shown here is derived from an EMBL/GenBank/DDBJ whole genome shotgun (WGS) entry which is preliminary data.</text>
</comment>
<dbReference type="EMBL" id="JAIZAY010000014">
    <property type="protein sequence ID" value="KAJ8029159.1"/>
    <property type="molecule type" value="Genomic_DNA"/>
</dbReference>
<proteinExistence type="predicted"/>
<feature type="signal peptide" evidence="1">
    <location>
        <begin position="1"/>
        <end position="19"/>
    </location>
</feature>
<evidence type="ECO:0000256" key="1">
    <source>
        <dbReference type="SAM" id="SignalP"/>
    </source>
</evidence>
<evidence type="ECO:0000313" key="2">
    <source>
        <dbReference type="EMBL" id="KAJ8029159.1"/>
    </source>
</evidence>
<dbReference type="Proteomes" id="UP001152320">
    <property type="component" value="Chromosome 14"/>
</dbReference>
<evidence type="ECO:0000313" key="3">
    <source>
        <dbReference type="Proteomes" id="UP001152320"/>
    </source>
</evidence>
<keyword evidence="3" id="KW-1185">Reference proteome</keyword>
<gene>
    <name evidence="2" type="ORF">HOLleu_28489</name>
</gene>
<keyword evidence="1" id="KW-0732">Signal</keyword>
<organism evidence="2 3">
    <name type="scientific">Holothuria leucospilota</name>
    <name type="common">Black long sea cucumber</name>
    <name type="synonym">Mertensiothuria leucospilota</name>
    <dbReference type="NCBI Taxonomy" id="206669"/>
    <lineage>
        <taxon>Eukaryota</taxon>
        <taxon>Metazoa</taxon>
        <taxon>Echinodermata</taxon>
        <taxon>Eleutherozoa</taxon>
        <taxon>Echinozoa</taxon>
        <taxon>Holothuroidea</taxon>
        <taxon>Aspidochirotacea</taxon>
        <taxon>Aspidochirotida</taxon>
        <taxon>Holothuriidae</taxon>
        <taxon>Holothuria</taxon>
    </lineage>
</organism>
<accession>A0A9Q1H0G8</accession>
<reference evidence="2" key="1">
    <citation type="submission" date="2021-10" db="EMBL/GenBank/DDBJ databases">
        <title>Tropical sea cucumber genome reveals ecological adaptation and Cuvierian tubules defense mechanism.</title>
        <authorList>
            <person name="Chen T."/>
        </authorList>
    </citation>
    <scope>NUCLEOTIDE SEQUENCE</scope>
    <source>
        <strain evidence="2">Nanhai2018</strain>
        <tissue evidence="2">Muscle</tissue>
    </source>
</reference>
<name>A0A9Q1H0G8_HOLLE</name>
<dbReference type="OrthoDB" id="10018381at2759"/>
<dbReference type="AlphaFoldDB" id="A0A9Q1H0G8"/>